<dbReference type="AlphaFoldDB" id="C4JI10"/>
<keyword evidence="5" id="KW-1185">Reference proteome</keyword>
<keyword evidence="3" id="KW-1133">Transmembrane helix</keyword>
<evidence type="ECO:0000256" key="2">
    <source>
        <dbReference type="SAM" id="MobiDB-lite"/>
    </source>
</evidence>
<evidence type="ECO:0000313" key="4">
    <source>
        <dbReference type="EMBL" id="EEP76586.1"/>
    </source>
</evidence>
<sequence length="429" mass="48726">MEPSQTAAARRLPAFSPIRGSQSGREPNSTTPGTKSKPKHRRHLSHRAYLHAHFHNGLYLPDQPWVQDHLIGGEDSWTGQRDLDPNLDGRREKHRRLRPHRRHRSHDGRLGSRQIRNDMAPGEARGEARGVQAGSSENDLGVGLPGEVSEEIGNEFQMDNVIRLPFVQREEYIRLEDVERQKQKRKDAEKSNSVALSSLADQSLAFSQRLDTAYYNLLDRLSSIRSTIRSFHTLRDLTTSIDTDFNSEAAKLTQSTRKQIADFQGFTPQIRKIEVLEARMKSCRERASNLDQRLKTVREQIEAWDQKEVEWQKRVSRRLRILWAVMGTAVLFLAVMGLVDRFKPSLAPQEALGATDSWKTLVSRSAENETECGEGTPCLEDDAHATRLISTSFASKAKEARQSLGPRVPTSVSEQKDPEDQIQRVLDEL</sequence>
<accession>C4JI10</accession>
<feature type="compositionally biased region" description="Basic and acidic residues" evidence="2">
    <location>
        <begin position="414"/>
        <end position="429"/>
    </location>
</feature>
<gene>
    <name evidence="4" type="ORF">UREG_01435</name>
</gene>
<reference evidence="5" key="1">
    <citation type="journal article" date="2009" name="Genome Res.">
        <title>Comparative genomic analyses of the human fungal pathogens Coccidioides and their relatives.</title>
        <authorList>
            <person name="Sharpton T.J."/>
            <person name="Stajich J.E."/>
            <person name="Rounsley S.D."/>
            <person name="Gardner M.J."/>
            <person name="Wortman J.R."/>
            <person name="Jordar V.S."/>
            <person name="Maiti R."/>
            <person name="Kodira C.D."/>
            <person name="Neafsey D.E."/>
            <person name="Zeng Q."/>
            <person name="Hung C.-Y."/>
            <person name="McMahan C."/>
            <person name="Muszewska A."/>
            <person name="Grynberg M."/>
            <person name="Mandel M.A."/>
            <person name="Kellner E.M."/>
            <person name="Barker B.M."/>
            <person name="Galgiani J.N."/>
            <person name="Orbach M.J."/>
            <person name="Kirkland T.N."/>
            <person name="Cole G.T."/>
            <person name="Henn M.R."/>
            <person name="Birren B.W."/>
            <person name="Taylor J.W."/>
        </authorList>
    </citation>
    <scope>NUCLEOTIDE SEQUENCE [LARGE SCALE GENOMIC DNA]</scope>
    <source>
        <strain evidence="5">UAMH 1704</strain>
    </source>
</reference>
<feature type="compositionally biased region" description="Polar residues" evidence="2">
    <location>
        <begin position="19"/>
        <end position="34"/>
    </location>
</feature>
<feature type="region of interest" description="Disordered" evidence="2">
    <location>
        <begin position="1"/>
        <end position="43"/>
    </location>
</feature>
<evidence type="ECO:0000256" key="1">
    <source>
        <dbReference type="SAM" id="Coils"/>
    </source>
</evidence>
<dbReference type="InParanoid" id="C4JI10"/>
<dbReference type="EMBL" id="CH476615">
    <property type="protein sequence ID" value="EEP76586.1"/>
    <property type="molecule type" value="Genomic_DNA"/>
</dbReference>
<keyword evidence="3" id="KW-0472">Membrane</keyword>
<dbReference type="VEuPathDB" id="FungiDB:UREG_01435"/>
<feature type="compositionally biased region" description="Basic residues" evidence="2">
    <location>
        <begin position="92"/>
        <end position="106"/>
    </location>
</feature>
<dbReference type="HOGENOM" id="CLU_571034_0_0_1"/>
<name>C4JI10_UNCRE</name>
<protein>
    <submittedName>
        <fullName evidence="4">Uncharacterized protein</fullName>
    </submittedName>
</protein>
<dbReference type="OMA" id="DSTEMHT"/>
<feature type="region of interest" description="Disordered" evidence="2">
    <location>
        <begin position="74"/>
        <end position="140"/>
    </location>
</feature>
<dbReference type="GeneID" id="8440689"/>
<dbReference type="RefSeq" id="XP_002541919.1">
    <property type="nucleotide sequence ID" value="XM_002541873.1"/>
</dbReference>
<evidence type="ECO:0000313" key="5">
    <source>
        <dbReference type="Proteomes" id="UP000002058"/>
    </source>
</evidence>
<proteinExistence type="predicted"/>
<feature type="coiled-coil region" evidence="1">
    <location>
        <begin position="273"/>
        <end position="307"/>
    </location>
</feature>
<dbReference type="eggNOG" id="ENOG502S40Z">
    <property type="taxonomic scope" value="Eukaryota"/>
</dbReference>
<evidence type="ECO:0000256" key="3">
    <source>
        <dbReference type="SAM" id="Phobius"/>
    </source>
</evidence>
<dbReference type="Proteomes" id="UP000002058">
    <property type="component" value="Unassembled WGS sequence"/>
</dbReference>
<keyword evidence="3" id="KW-0812">Transmembrane</keyword>
<organism evidence="4 5">
    <name type="scientific">Uncinocarpus reesii (strain UAMH 1704)</name>
    <dbReference type="NCBI Taxonomy" id="336963"/>
    <lineage>
        <taxon>Eukaryota</taxon>
        <taxon>Fungi</taxon>
        <taxon>Dikarya</taxon>
        <taxon>Ascomycota</taxon>
        <taxon>Pezizomycotina</taxon>
        <taxon>Eurotiomycetes</taxon>
        <taxon>Eurotiomycetidae</taxon>
        <taxon>Onygenales</taxon>
        <taxon>Onygenaceae</taxon>
        <taxon>Uncinocarpus</taxon>
    </lineage>
</organism>
<dbReference type="OrthoDB" id="5419542at2759"/>
<feature type="transmembrane region" description="Helical" evidence="3">
    <location>
        <begin position="321"/>
        <end position="339"/>
    </location>
</feature>
<feature type="region of interest" description="Disordered" evidence="2">
    <location>
        <begin position="399"/>
        <end position="429"/>
    </location>
</feature>
<dbReference type="KEGG" id="ure:UREG_01435"/>
<keyword evidence="1" id="KW-0175">Coiled coil</keyword>
<feature type="compositionally biased region" description="Basic and acidic residues" evidence="2">
    <location>
        <begin position="81"/>
        <end position="91"/>
    </location>
</feature>